<organism evidence="1 2">
    <name type="scientific">Steinernema carpocapsae</name>
    <name type="common">Entomopathogenic nematode</name>
    <dbReference type="NCBI Taxonomy" id="34508"/>
    <lineage>
        <taxon>Eukaryota</taxon>
        <taxon>Metazoa</taxon>
        <taxon>Ecdysozoa</taxon>
        <taxon>Nematoda</taxon>
        <taxon>Chromadorea</taxon>
        <taxon>Rhabditida</taxon>
        <taxon>Tylenchina</taxon>
        <taxon>Panagrolaimomorpha</taxon>
        <taxon>Strongyloidoidea</taxon>
        <taxon>Steinernematidae</taxon>
        <taxon>Steinernema</taxon>
    </lineage>
</organism>
<proteinExistence type="predicted"/>
<name>A0A4U5PHE1_STECR</name>
<protein>
    <submittedName>
        <fullName evidence="1">Uncharacterized protein</fullName>
    </submittedName>
</protein>
<accession>A0A4U5PHE1</accession>
<evidence type="ECO:0000313" key="2">
    <source>
        <dbReference type="Proteomes" id="UP000298663"/>
    </source>
</evidence>
<dbReference type="EMBL" id="AZBU02000002">
    <property type="protein sequence ID" value="TKR95968.1"/>
    <property type="molecule type" value="Genomic_DNA"/>
</dbReference>
<gene>
    <name evidence="1" type="ORF">L596_010056</name>
</gene>
<reference evidence="1 2" key="2">
    <citation type="journal article" date="2019" name="G3 (Bethesda)">
        <title>Hybrid Assembly of the Genome of the Entomopathogenic Nematode Steinernema carpocapsae Identifies the X-Chromosome.</title>
        <authorList>
            <person name="Serra L."/>
            <person name="Macchietto M."/>
            <person name="Macias-Munoz A."/>
            <person name="McGill C.J."/>
            <person name="Rodriguez I.M."/>
            <person name="Rodriguez B."/>
            <person name="Murad R."/>
            <person name="Mortazavi A."/>
        </authorList>
    </citation>
    <scope>NUCLEOTIDE SEQUENCE [LARGE SCALE GENOMIC DNA]</scope>
    <source>
        <strain evidence="1 2">ALL</strain>
    </source>
</reference>
<evidence type="ECO:0000313" key="1">
    <source>
        <dbReference type="EMBL" id="TKR95968.1"/>
    </source>
</evidence>
<dbReference type="AlphaFoldDB" id="A0A4U5PHE1"/>
<sequence length="280" mass="32030">MSIAFHAYKTLNSTTMSAFISSFPMDTVPYAFIDSVAHQLSKDSASTLGKISNKQWSKVGSTHHSKRRGLCLSVSPTADSFILSHILNDPKYSKIRKIALIGSLEENSLFVPEIKKLRPYLKRNPYQVEELLVTYRFRNESNKLSFLWRLPVKRLCLDGLDQTGTGVQQKIFEYHIQSNPNLEELTFGYGSYDTLKLIIEAWKSGQSKLKNIRCSLWLAEEWTRLKDLGFRAVDEEGQLLDLTLKCAKTGRSLCIKPTNWAVDLKGNHVYLARWLDQFES</sequence>
<keyword evidence="2" id="KW-1185">Reference proteome</keyword>
<comment type="caution">
    <text evidence="1">The sequence shown here is derived from an EMBL/GenBank/DDBJ whole genome shotgun (WGS) entry which is preliminary data.</text>
</comment>
<reference evidence="1 2" key="1">
    <citation type="journal article" date="2015" name="Genome Biol.">
        <title>Comparative genomics of Steinernema reveals deeply conserved gene regulatory networks.</title>
        <authorList>
            <person name="Dillman A.R."/>
            <person name="Macchietto M."/>
            <person name="Porter C.F."/>
            <person name="Rogers A."/>
            <person name="Williams B."/>
            <person name="Antoshechkin I."/>
            <person name="Lee M.M."/>
            <person name="Goodwin Z."/>
            <person name="Lu X."/>
            <person name="Lewis E.E."/>
            <person name="Goodrich-Blair H."/>
            <person name="Stock S.P."/>
            <person name="Adams B.J."/>
            <person name="Sternberg P.W."/>
            <person name="Mortazavi A."/>
        </authorList>
    </citation>
    <scope>NUCLEOTIDE SEQUENCE [LARGE SCALE GENOMIC DNA]</scope>
    <source>
        <strain evidence="1 2">ALL</strain>
    </source>
</reference>
<dbReference type="Proteomes" id="UP000298663">
    <property type="component" value="Unassembled WGS sequence"/>
</dbReference>